<keyword evidence="2" id="KW-1133">Transmembrane helix</keyword>
<dbReference type="RefSeq" id="WP_121659658.1">
    <property type="nucleotide sequence ID" value="NZ_BMEK01000002.1"/>
</dbReference>
<accession>A0A3L7J224</accession>
<evidence type="ECO:0000256" key="1">
    <source>
        <dbReference type="SAM" id="MobiDB-lite"/>
    </source>
</evidence>
<sequence>MATGEQSAKDKRSVYIRRRLWVLAGLLAVIAIVVLVIWKPGSTSGFPTTPKATSSAAATPKTTPTPESTEGATGEVAECTDKSVTVEALTDKGSYGANELPQLSLQITNSGEKPCSINVGTSQQVFTITSGTDVYWTSTDCQVEPADAVVQLEPGQTVASSTPIAWDRTRSSTTTCEGERPAVPAGGVSYHLSTSVAGIESAKTKQFLLAG</sequence>
<gene>
    <name evidence="3" type="ORF">D9V28_10680</name>
</gene>
<evidence type="ECO:0000256" key="2">
    <source>
        <dbReference type="SAM" id="Phobius"/>
    </source>
</evidence>
<dbReference type="AlphaFoldDB" id="A0A3L7J224"/>
<feature type="compositionally biased region" description="Low complexity" evidence="1">
    <location>
        <begin position="47"/>
        <end position="70"/>
    </location>
</feature>
<protein>
    <recommendedName>
        <fullName evidence="5">DUF4232 domain-containing protein</fullName>
    </recommendedName>
</protein>
<name>A0A3L7J224_9MICO</name>
<keyword evidence="4" id="KW-1185">Reference proteome</keyword>
<dbReference type="Proteomes" id="UP000282460">
    <property type="component" value="Unassembled WGS sequence"/>
</dbReference>
<keyword evidence="2" id="KW-0812">Transmembrane</keyword>
<comment type="caution">
    <text evidence="3">The sequence shown here is derived from an EMBL/GenBank/DDBJ whole genome shotgun (WGS) entry which is preliminary data.</text>
</comment>
<dbReference type="OrthoDB" id="5189092at2"/>
<dbReference type="EMBL" id="RCWJ01000002">
    <property type="protein sequence ID" value="RLQ84613.1"/>
    <property type="molecule type" value="Genomic_DNA"/>
</dbReference>
<keyword evidence="2" id="KW-0472">Membrane</keyword>
<evidence type="ECO:0000313" key="4">
    <source>
        <dbReference type="Proteomes" id="UP000282460"/>
    </source>
</evidence>
<evidence type="ECO:0008006" key="5">
    <source>
        <dbReference type="Google" id="ProtNLM"/>
    </source>
</evidence>
<feature type="transmembrane region" description="Helical" evidence="2">
    <location>
        <begin position="20"/>
        <end position="38"/>
    </location>
</feature>
<organism evidence="3 4">
    <name type="scientific">Mycetocola zhadangensis</name>
    <dbReference type="NCBI Taxonomy" id="1164595"/>
    <lineage>
        <taxon>Bacteria</taxon>
        <taxon>Bacillati</taxon>
        <taxon>Actinomycetota</taxon>
        <taxon>Actinomycetes</taxon>
        <taxon>Micrococcales</taxon>
        <taxon>Microbacteriaceae</taxon>
        <taxon>Mycetocola</taxon>
    </lineage>
</organism>
<evidence type="ECO:0000313" key="3">
    <source>
        <dbReference type="EMBL" id="RLQ84613.1"/>
    </source>
</evidence>
<proteinExistence type="predicted"/>
<feature type="region of interest" description="Disordered" evidence="1">
    <location>
        <begin position="46"/>
        <end position="75"/>
    </location>
</feature>
<reference evidence="3 4" key="1">
    <citation type="submission" date="2018-10" db="EMBL/GenBank/DDBJ databases">
        <authorList>
            <person name="Li J."/>
        </authorList>
    </citation>
    <scope>NUCLEOTIDE SEQUENCE [LARGE SCALE GENOMIC DNA]</scope>
    <source>
        <strain evidence="3 4">ZD1-4</strain>
    </source>
</reference>